<gene>
    <name evidence="2" type="ORF">NDU88_005299</name>
</gene>
<dbReference type="EMBL" id="JANPWB010000015">
    <property type="protein sequence ID" value="KAJ1092187.1"/>
    <property type="molecule type" value="Genomic_DNA"/>
</dbReference>
<feature type="compositionally biased region" description="Polar residues" evidence="1">
    <location>
        <begin position="126"/>
        <end position="141"/>
    </location>
</feature>
<sequence length="170" mass="19430">MGIRACRRKEQNQCEEAKRSVEEAAAVAVSPSRFYRDKYVLINSRIFELTALAQIFSLATRVGDWVRVVKGAWAAKGESKFSEPLEVRKVYKYTVLLSDGNMWNRGKVIRVPVGCSREKLPYMGNKSGNNVDDNTSTSETPLSKREHEGVKVRDKSMLRRPKRLDDYVEQ</sequence>
<protein>
    <submittedName>
        <fullName evidence="2">Uncharacterized protein</fullName>
    </submittedName>
</protein>
<reference evidence="2" key="1">
    <citation type="journal article" date="2022" name="bioRxiv">
        <title>Sequencing and chromosome-scale assembly of the giantPleurodeles waltlgenome.</title>
        <authorList>
            <person name="Brown T."/>
            <person name="Elewa A."/>
            <person name="Iarovenko S."/>
            <person name="Subramanian E."/>
            <person name="Araus A.J."/>
            <person name="Petzold A."/>
            <person name="Susuki M."/>
            <person name="Suzuki K.-i.T."/>
            <person name="Hayashi T."/>
            <person name="Toyoda A."/>
            <person name="Oliveira C."/>
            <person name="Osipova E."/>
            <person name="Leigh N.D."/>
            <person name="Simon A."/>
            <person name="Yun M.H."/>
        </authorList>
    </citation>
    <scope>NUCLEOTIDE SEQUENCE</scope>
    <source>
        <strain evidence="2">20211129_DDA</strain>
        <tissue evidence="2">Liver</tissue>
    </source>
</reference>
<accession>A0AAV7LKY3</accession>
<feature type="region of interest" description="Disordered" evidence="1">
    <location>
        <begin position="121"/>
        <end position="170"/>
    </location>
</feature>
<organism evidence="2 3">
    <name type="scientific">Pleurodeles waltl</name>
    <name type="common">Iberian ribbed newt</name>
    <dbReference type="NCBI Taxonomy" id="8319"/>
    <lineage>
        <taxon>Eukaryota</taxon>
        <taxon>Metazoa</taxon>
        <taxon>Chordata</taxon>
        <taxon>Craniata</taxon>
        <taxon>Vertebrata</taxon>
        <taxon>Euteleostomi</taxon>
        <taxon>Amphibia</taxon>
        <taxon>Batrachia</taxon>
        <taxon>Caudata</taxon>
        <taxon>Salamandroidea</taxon>
        <taxon>Salamandridae</taxon>
        <taxon>Pleurodelinae</taxon>
        <taxon>Pleurodeles</taxon>
    </lineage>
</organism>
<comment type="caution">
    <text evidence="2">The sequence shown here is derived from an EMBL/GenBank/DDBJ whole genome shotgun (WGS) entry which is preliminary data.</text>
</comment>
<dbReference type="AlphaFoldDB" id="A0AAV7LKY3"/>
<feature type="compositionally biased region" description="Basic and acidic residues" evidence="1">
    <location>
        <begin position="142"/>
        <end position="170"/>
    </location>
</feature>
<proteinExistence type="predicted"/>
<evidence type="ECO:0000313" key="3">
    <source>
        <dbReference type="Proteomes" id="UP001066276"/>
    </source>
</evidence>
<name>A0AAV7LKY3_PLEWA</name>
<evidence type="ECO:0000313" key="2">
    <source>
        <dbReference type="EMBL" id="KAJ1092187.1"/>
    </source>
</evidence>
<evidence type="ECO:0000256" key="1">
    <source>
        <dbReference type="SAM" id="MobiDB-lite"/>
    </source>
</evidence>
<dbReference type="Proteomes" id="UP001066276">
    <property type="component" value="Chromosome 11"/>
</dbReference>
<keyword evidence="3" id="KW-1185">Reference proteome</keyword>